<dbReference type="PANTHER" id="PTHR11390:SF21">
    <property type="entry name" value="DNA TOPOISOMERASE 3-ALPHA"/>
    <property type="match status" value="1"/>
</dbReference>
<dbReference type="PRINTS" id="PR00417">
    <property type="entry name" value="PRTPISMRASEI"/>
</dbReference>
<dbReference type="AlphaFoldDB" id="A0ABD5GMB4"/>
<dbReference type="InterPro" id="IPR003602">
    <property type="entry name" value="Topo_IA_DNA-bd_dom"/>
</dbReference>
<dbReference type="InterPro" id="IPR013824">
    <property type="entry name" value="Topo_IA_cen_sub1"/>
</dbReference>
<protein>
    <recommendedName>
        <fullName evidence="3">DNA topoisomerase</fullName>
        <ecNumber evidence="3">5.6.2.1</ecNumber>
    </recommendedName>
    <alternativeName>
        <fullName evidence="10">Omega-protein</fullName>
    </alternativeName>
    <alternativeName>
        <fullName evidence="9">Relaxing enzyme</fullName>
    </alternativeName>
    <alternativeName>
        <fullName evidence="7">Swivelase</fullName>
    </alternativeName>
    <alternativeName>
        <fullName evidence="8">Untwisting enzyme</fullName>
    </alternativeName>
</protein>
<keyword evidence="4" id="KW-0799">Topoisomerase</keyword>
<dbReference type="Pfam" id="PF01751">
    <property type="entry name" value="Toprim"/>
    <property type="match status" value="1"/>
</dbReference>
<dbReference type="SUPFAM" id="SSF56712">
    <property type="entry name" value="Prokaryotic type I DNA topoisomerase"/>
    <property type="match status" value="1"/>
</dbReference>
<keyword evidence="6 12" id="KW-0413">Isomerase</keyword>
<evidence type="ECO:0000256" key="5">
    <source>
        <dbReference type="ARBA" id="ARBA00023125"/>
    </source>
</evidence>
<feature type="domain" description="Topo IA-type catalytic" evidence="11">
    <location>
        <begin position="175"/>
        <end position="609"/>
    </location>
</feature>
<gene>
    <name evidence="12" type="ORF">RZO27_03895</name>
</gene>
<sequence>MVKQLIIAEKREQGEKYAIALGRPKSVGESFIATPDLHIAYCVGHLVEIITNPFVDEQGNQVNLPYFPEKVEYGFSEFRGVKQIKKKDTPAYASYKAILKKKKAAFSNIKKELAWADEVIVGTDLDSEGESIFYTLLENFFPKMLKKVKWRLCANSLTPDGIKRAYQNLIPAKETYNLYLAANVRRRADWEFGVVNGTPMIKKDLIAQDKLKKKGEKKREDGTVITFYESFSVGRVKCPMMVYAIDRTFAIENHVSKPFWKLEAQDEQGVVYKHNFIFGGDDSDFNQSDAQAIVDTCQNTALVKSVEKDEKITPAPKLFNLNNLQNFMSKKHHITADQTLEIVKELRNKGYMSYPRTDSTLITEDEFAYLKAKVKDYQELLDFPFELVNTKPRKRYVNGEKVKEHYALIPTEVLPDLKALKAQERLVYEIVTKRTLLMFAQDQKTAHTKVIIDNGQEFSTTGTTLLEAGWSELMDKQVQDKLLPDFEEGQEIQVTLSIKDGVTKPPQPLTESEILNLLKRDQIGTPATRAETLKNLYLDQFLSLDASTGVISPLEKAYNAIEALSSRGSKYVNPDTTGDWDIHLKLIEEGKSTPEAFLEESREEIIRFVNANPL</sequence>
<evidence type="ECO:0000256" key="1">
    <source>
        <dbReference type="ARBA" id="ARBA00000213"/>
    </source>
</evidence>
<comment type="caution">
    <text evidence="12">The sequence shown here is derived from an EMBL/GenBank/DDBJ whole genome shotgun (WGS) entry which is preliminary data.</text>
</comment>
<reference evidence="12 13" key="1">
    <citation type="submission" date="2023-10" db="EMBL/GenBank/DDBJ databases">
        <title>Production of high quality cheese from raw caw milk (raw cheese).</title>
        <authorList>
            <person name="Samouris G."/>
        </authorList>
    </citation>
    <scope>NUCLEOTIDE SEQUENCE [LARGE SCALE GENOMIC DNA]</scope>
    <source>
        <strain evidence="12 13">MRS-5</strain>
    </source>
</reference>
<accession>A0ABD5GMB4</accession>
<dbReference type="PANTHER" id="PTHR11390">
    <property type="entry name" value="PROKARYOTIC DNA TOPOISOMERASE"/>
    <property type="match status" value="1"/>
</dbReference>
<comment type="similarity">
    <text evidence="2">Belongs to the type IA topoisomerase family.</text>
</comment>
<dbReference type="SMART" id="SM00436">
    <property type="entry name" value="TOP1Bc"/>
    <property type="match status" value="1"/>
</dbReference>
<evidence type="ECO:0000256" key="3">
    <source>
        <dbReference type="ARBA" id="ARBA00012891"/>
    </source>
</evidence>
<dbReference type="GO" id="GO:0003677">
    <property type="term" value="F:DNA binding"/>
    <property type="evidence" value="ECO:0007669"/>
    <property type="project" value="UniProtKB-KW"/>
</dbReference>
<dbReference type="SMART" id="SM00493">
    <property type="entry name" value="TOPRIM"/>
    <property type="match status" value="1"/>
</dbReference>
<dbReference type="EC" id="5.6.2.1" evidence="3"/>
<evidence type="ECO:0000256" key="9">
    <source>
        <dbReference type="ARBA" id="ARBA00032235"/>
    </source>
</evidence>
<dbReference type="RefSeq" id="WP_317070681.1">
    <property type="nucleotide sequence ID" value="NZ_JAWHVN010000024.1"/>
</dbReference>
<dbReference type="PROSITE" id="PS52039">
    <property type="entry name" value="TOPO_IA_2"/>
    <property type="match status" value="1"/>
</dbReference>
<keyword evidence="5" id="KW-0238">DNA-binding</keyword>
<proteinExistence type="inferred from homology"/>
<dbReference type="SMART" id="SM00437">
    <property type="entry name" value="TOP1Ac"/>
    <property type="match status" value="1"/>
</dbReference>
<evidence type="ECO:0000256" key="8">
    <source>
        <dbReference type="ARBA" id="ARBA00031985"/>
    </source>
</evidence>
<dbReference type="GO" id="GO:0003917">
    <property type="term" value="F:DNA topoisomerase type I (single strand cut, ATP-independent) activity"/>
    <property type="evidence" value="ECO:0007669"/>
    <property type="project" value="UniProtKB-EC"/>
</dbReference>
<name>A0ABD5GMB4_9LACT</name>
<dbReference type="InterPro" id="IPR013497">
    <property type="entry name" value="Topo_IA_cen"/>
</dbReference>
<comment type="catalytic activity">
    <reaction evidence="1">
        <text>ATP-independent breakage of single-stranded DNA, followed by passage and rejoining.</text>
        <dbReference type="EC" id="5.6.2.1"/>
    </reaction>
</comment>
<dbReference type="InterPro" id="IPR023405">
    <property type="entry name" value="Topo_IA_core_domain"/>
</dbReference>
<evidence type="ECO:0000313" key="13">
    <source>
        <dbReference type="Proteomes" id="UP001186159"/>
    </source>
</evidence>
<dbReference type="Gene3D" id="3.40.50.140">
    <property type="match status" value="1"/>
</dbReference>
<evidence type="ECO:0000256" key="6">
    <source>
        <dbReference type="ARBA" id="ARBA00023235"/>
    </source>
</evidence>
<dbReference type="InterPro" id="IPR000380">
    <property type="entry name" value="Topo_IA"/>
</dbReference>
<evidence type="ECO:0000259" key="11">
    <source>
        <dbReference type="PROSITE" id="PS52039"/>
    </source>
</evidence>
<dbReference type="Gene3D" id="1.10.460.10">
    <property type="entry name" value="Topoisomerase I, domain 2"/>
    <property type="match status" value="1"/>
</dbReference>
<dbReference type="EMBL" id="JAWHVN010000024">
    <property type="protein sequence ID" value="MDV2618274.1"/>
    <property type="molecule type" value="Genomic_DNA"/>
</dbReference>
<evidence type="ECO:0000256" key="4">
    <source>
        <dbReference type="ARBA" id="ARBA00023029"/>
    </source>
</evidence>
<evidence type="ECO:0000256" key="10">
    <source>
        <dbReference type="ARBA" id="ARBA00032877"/>
    </source>
</evidence>
<evidence type="ECO:0000256" key="2">
    <source>
        <dbReference type="ARBA" id="ARBA00009446"/>
    </source>
</evidence>
<organism evidence="12 13">
    <name type="scientific">Lactococcus lactis</name>
    <dbReference type="NCBI Taxonomy" id="1358"/>
    <lineage>
        <taxon>Bacteria</taxon>
        <taxon>Bacillati</taxon>
        <taxon>Bacillota</taxon>
        <taxon>Bacilli</taxon>
        <taxon>Lactobacillales</taxon>
        <taxon>Streptococcaceae</taxon>
        <taxon>Lactococcus</taxon>
    </lineage>
</organism>
<dbReference type="CDD" id="cd01028">
    <property type="entry name" value="TOPRIM_TopoIA"/>
    <property type="match status" value="1"/>
</dbReference>
<dbReference type="Gene3D" id="1.10.290.10">
    <property type="entry name" value="Topoisomerase I, domain 4"/>
    <property type="match status" value="1"/>
</dbReference>
<evidence type="ECO:0000256" key="7">
    <source>
        <dbReference type="ARBA" id="ARBA00030003"/>
    </source>
</evidence>
<evidence type="ECO:0000313" key="12">
    <source>
        <dbReference type="EMBL" id="MDV2618274.1"/>
    </source>
</evidence>
<dbReference type="InterPro" id="IPR013826">
    <property type="entry name" value="Topo_IA_cen_sub3"/>
</dbReference>
<dbReference type="Proteomes" id="UP001186159">
    <property type="component" value="Unassembled WGS sequence"/>
</dbReference>
<dbReference type="InterPro" id="IPR003601">
    <property type="entry name" value="Topo_IA_2"/>
</dbReference>
<dbReference type="Pfam" id="PF01131">
    <property type="entry name" value="Topoisom_bac"/>
    <property type="match status" value="1"/>
</dbReference>
<dbReference type="Gene3D" id="2.70.20.10">
    <property type="entry name" value="Topoisomerase I, domain 3"/>
    <property type="match status" value="1"/>
</dbReference>
<dbReference type="InterPro" id="IPR006171">
    <property type="entry name" value="TOPRIM_dom"/>
</dbReference>
<dbReference type="InterPro" id="IPR013825">
    <property type="entry name" value="Topo_IA_cen_sub2"/>
</dbReference>